<evidence type="ECO:0000259" key="1">
    <source>
        <dbReference type="PROSITE" id="PS50263"/>
    </source>
</evidence>
<dbReference type="InterPro" id="IPR036526">
    <property type="entry name" value="C-N_Hydrolase_sf"/>
</dbReference>
<name>A0AA41XSP3_9MYCO</name>
<protein>
    <recommendedName>
        <fullName evidence="1">CN hydrolase domain-containing protein</fullName>
    </recommendedName>
</protein>
<dbReference type="InterPro" id="IPR003010">
    <property type="entry name" value="C-N_Hydrolase"/>
</dbReference>
<dbReference type="RefSeq" id="WP_142276500.1">
    <property type="nucleotide sequence ID" value="NZ_JACKVH010000023.1"/>
</dbReference>
<evidence type="ECO:0000313" key="3">
    <source>
        <dbReference type="Proteomes" id="UP001141650"/>
    </source>
</evidence>
<organism evidence="2 3">
    <name type="scientific">Mycobacterium alsense</name>
    <dbReference type="NCBI Taxonomy" id="324058"/>
    <lineage>
        <taxon>Bacteria</taxon>
        <taxon>Bacillati</taxon>
        <taxon>Actinomycetota</taxon>
        <taxon>Actinomycetes</taxon>
        <taxon>Mycobacteriales</taxon>
        <taxon>Mycobacteriaceae</taxon>
        <taxon>Mycobacterium</taxon>
    </lineage>
</organism>
<accession>A0AA41XSP3</accession>
<dbReference type="AlphaFoldDB" id="A0AA41XSP3"/>
<reference evidence="2" key="1">
    <citation type="submission" date="2020-07" db="EMBL/GenBank/DDBJ databases">
        <authorList>
            <person name="Pettersson B.M.F."/>
            <person name="Behra P.R.K."/>
            <person name="Ramesh M."/>
            <person name="Das S."/>
            <person name="Dasgupta S."/>
            <person name="Kirsebom L.A."/>
        </authorList>
    </citation>
    <scope>NUCLEOTIDE SEQUENCE</scope>
    <source>
        <strain evidence="2">CCUG 55640</strain>
    </source>
</reference>
<sequence>MEGTPGARETGMPGPPMPAFTRLLDRIVDLGDLDAAWLRIVTDLLRFVAENMPAASSWTGLDPNEPDARILRTSGAAREALNAFATNAPEEGKLSFATKQEREVLRSVALKELAHAPFDEAMNVAATALGLAEAIDGLTGHTFMPWFKGEDELVIEVGTVYPIREPDPGRWLGDHLPSTRRSKLPTRLLLYTGRLQVATSAFTGYRFVLDFRYWDILSELGGSGELIAAVGQPNADLDEFDVQLDHTPPSTYANHGPKNHEPQARLVHDMIDTSGKAKAEILVLPEYGLASASQKLVENTLPSIGKTPRLVVSGVSSGTDSGGYIINDAVMIISANGKSRTINVSRKIHPAQITGFTERVRRSSDVRLLLTDQWTIATIICFDGMATDIIDQLATLGVNLLFVPSLSPRTAAMVSIATSLCTRSQAFVVMATGPARWESKALGIASPPDLRWEAVFGGPYAVGGPTEAARSASTATSTYPRRNLWTFDYGARQLNGYAVP</sequence>
<dbReference type="EMBL" id="JACKVH010000023">
    <property type="protein sequence ID" value="MCV7381658.1"/>
    <property type="molecule type" value="Genomic_DNA"/>
</dbReference>
<dbReference type="PROSITE" id="PS50263">
    <property type="entry name" value="CN_HYDROLASE"/>
    <property type="match status" value="1"/>
</dbReference>
<dbReference type="SUPFAM" id="SSF56317">
    <property type="entry name" value="Carbon-nitrogen hydrolase"/>
    <property type="match status" value="1"/>
</dbReference>
<dbReference type="Proteomes" id="UP001141650">
    <property type="component" value="Unassembled WGS sequence"/>
</dbReference>
<comment type="caution">
    <text evidence="2">The sequence shown here is derived from an EMBL/GenBank/DDBJ whole genome shotgun (WGS) entry which is preliminary data.</text>
</comment>
<dbReference type="Gene3D" id="3.60.110.10">
    <property type="entry name" value="Carbon-nitrogen hydrolase"/>
    <property type="match status" value="1"/>
</dbReference>
<reference evidence="2" key="2">
    <citation type="journal article" date="2022" name="BMC Genomics">
        <title>Comparative genome analysis of mycobacteria focusing on tRNA and non-coding RNA.</title>
        <authorList>
            <person name="Behra P.R.K."/>
            <person name="Pettersson B.M.F."/>
            <person name="Ramesh M."/>
            <person name="Das S."/>
            <person name="Dasgupta S."/>
            <person name="Kirsebom L.A."/>
        </authorList>
    </citation>
    <scope>NUCLEOTIDE SEQUENCE</scope>
    <source>
        <strain evidence="2">CCUG 55640</strain>
    </source>
</reference>
<gene>
    <name evidence="2" type="ORF">H7K38_23875</name>
</gene>
<feature type="domain" description="CN hydrolase" evidence="1">
    <location>
        <begin position="242"/>
        <end position="500"/>
    </location>
</feature>
<proteinExistence type="predicted"/>
<evidence type="ECO:0000313" key="2">
    <source>
        <dbReference type="EMBL" id="MCV7381658.1"/>
    </source>
</evidence>